<organism evidence="2 3">
    <name type="scientific">Candidatus Scatosoma pullistercoris</name>
    <dbReference type="NCBI Taxonomy" id="2840934"/>
    <lineage>
        <taxon>Bacteria</taxon>
        <taxon>Bacillati</taxon>
        <taxon>Bacillota</taxon>
        <taxon>Clostridia</taxon>
        <taxon>Candidatus Scatosoma</taxon>
    </lineage>
</organism>
<keyword evidence="1" id="KW-0812">Transmembrane</keyword>
<comment type="caution">
    <text evidence="2">The sequence shown here is derived from an EMBL/GenBank/DDBJ whole genome shotgun (WGS) entry which is preliminary data.</text>
</comment>
<protein>
    <submittedName>
        <fullName evidence="2">Uncharacterized protein</fullName>
    </submittedName>
</protein>
<reference evidence="2" key="2">
    <citation type="journal article" date="2021" name="PeerJ">
        <title>Extensive microbial diversity within the chicken gut microbiome revealed by metagenomics and culture.</title>
        <authorList>
            <person name="Gilroy R."/>
            <person name="Ravi A."/>
            <person name="Getino M."/>
            <person name="Pursley I."/>
            <person name="Horton D.L."/>
            <person name="Alikhan N.F."/>
            <person name="Baker D."/>
            <person name="Gharbi K."/>
            <person name="Hall N."/>
            <person name="Watson M."/>
            <person name="Adriaenssens E.M."/>
            <person name="Foster-Nyarko E."/>
            <person name="Jarju S."/>
            <person name="Secka A."/>
            <person name="Antonio M."/>
            <person name="Oren A."/>
            <person name="Chaudhuri R.R."/>
            <person name="La Ragione R."/>
            <person name="Hildebrand F."/>
            <person name="Pallen M.J."/>
        </authorList>
    </citation>
    <scope>NUCLEOTIDE SEQUENCE</scope>
    <source>
        <strain evidence="2">11687</strain>
    </source>
</reference>
<feature type="transmembrane region" description="Helical" evidence="1">
    <location>
        <begin position="17"/>
        <end position="36"/>
    </location>
</feature>
<reference evidence="2" key="1">
    <citation type="submission" date="2020-10" db="EMBL/GenBank/DDBJ databases">
        <authorList>
            <person name="Gilroy R."/>
        </authorList>
    </citation>
    <scope>NUCLEOTIDE SEQUENCE</scope>
    <source>
        <strain evidence="2">11687</strain>
    </source>
</reference>
<evidence type="ECO:0000313" key="3">
    <source>
        <dbReference type="Proteomes" id="UP000824081"/>
    </source>
</evidence>
<sequence length="171" mass="18769">MDAEKMNAVNKAVRKQLILSVVLSCMLVAGIPMIIFGASNRIWLVMGAGILFTVLGFYGTPMAWVSYGNKVGLRRVVYAVTREHLLAVEKISAQLGKPEKNIRALLDECFQKGYLPGYVRQGDTISLNEAKAPEETLHAAVCPYCGAKYTYRGTEEPVCPYCGAMSEKKGE</sequence>
<proteinExistence type="predicted"/>
<accession>A0A9D1SG06</accession>
<gene>
    <name evidence="2" type="ORF">IAC57_02895</name>
</gene>
<keyword evidence="1" id="KW-0472">Membrane</keyword>
<dbReference type="AlphaFoldDB" id="A0A9D1SG06"/>
<name>A0A9D1SG06_9FIRM</name>
<dbReference type="EMBL" id="DVMZ01000076">
    <property type="protein sequence ID" value="HIU59029.1"/>
    <property type="molecule type" value="Genomic_DNA"/>
</dbReference>
<keyword evidence="1" id="KW-1133">Transmembrane helix</keyword>
<evidence type="ECO:0000256" key="1">
    <source>
        <dbReference type="SAM" id="Phobius"/>
    </source>
</evidence>
<evidence type="ECO:0000313" key="2">
    <source>
        <dbReference type="EMBL" id="HIU59029.1"/>
    </source>
</evidence>
<feature type="transmembrane region" description="Helical" evidence="1">
    <location>
        <begin position="42"/>
        <end position="65"/>
    </location>
</feature>
<dbReference type="Proteomes" id="UP000824081">
    <property type="component" value="Unassembled WGS sequence"/>
</dbReference>